<accession>A0ABW9KP47</accession>
<dbReference type="Proteomes" id="UP001634747">
    <property type="component" value="Unassembled WGS sequence"/>
</dbReference>
<evidence type="ECO:0000259" key="1">
    <source>
        <dbReference type="Pfam" id="PF14344"/>
    </source>
</evidence>
<dbReference type="Pfam" id="PF14344">
    <property type="entry name" value="DUF4397"/>
    <property type="match status" value="1"/>
</dbReference>
<proteinExistence type="predicted"/>
<dbReference type="RefSeq" id="WP_263411859.1">
    <property type="nucleotide sequence ID" value="NZ_BAABBH010000001.1"/>
</dbReference>
<feature type="domain" description="DUF4397" evidence="1">
    <location>
        <begin position="45"/>
        <end position="159"/>
    </location>
</feature>
<keyword evidence="3" id="KW-1185">Reference proteome</keyword>
<evidence type="ECO:0000313" key="3">
    <source>
        <dbReference type="Proteomes" id="UP001634747"/>
    </source>
</evidence>
<dbReference type="EMBL" id="JBJYXY010000001">
    <property type="protein sequence ID" value="MFN2976675.1"/>
    <property type="molecule type" value="Genomic_DNA"/>
</dbReference>
<protein>
    <submittedName>
        <fullName evidence="2">DUF4397 domain-containing protein</fullName>
    </submittedName>
</protein>
<reference evidence="2 3" key="1">
    <citation type="submission" date="2024-12" db="EMBL/GenBank/DDBJ databases">
        <authorList>
            <person name="Lee Y."/>
        </authorList>
    </citation>
    <scope>NUCLEOTIDE SEQUENCE [LARGE SCALE GENOMIC DNA]</scope>
    <source>
        <strain evidence="2 3">03SUJ4</strain>
    </source>
</reference>
<organism evidence="2 3">
    <name type="scientific">Terriglobus aquaticus</name>
    <dbReference type="NCBI Taxonomy" id="940139"/>
    <lineage>
        <taxon>Bacteria</taxon>
        <taxon>Pseudomonadati</taxon>
        <taxon>Acidobacteriota</taxon>
        <taxon>Terriglobia</taxon>
        <taxon>Terriglobales</taxon>
        <taxon>Acidobacteriaceae</taxon>
        <taxon>Terriglobus</taxon>
    </lineage>
</organism>
<comment type="caution">
    <text evidence="2">The sequence shown here is derived from an EMBL/GenBank/DDBJ whole genome shotgun (WGS) entry which is preliminary data.</text>
</comment>
<sequence>MKSPRPIARLLHSVRTALVAGVVSVLPFALVGCGQVSGSTQTQYAQLRVIDTSTSAGGLDIQVGSSVLAYNIGFGSVVNYTPVLPGTYTIAANQAGTKTVVSSVRGTLAAPTEYTLLIGNTAAGAQAQLLTDQSQPAPGNQVLVRLIDQATAIGSVDVYFIPAGGNLLTTKAVATAVNLNDIRTGIYVPTGTYQVVLLPAGTVPVAATATTPATTALYSSAATSLPAGSARTIVLLDTQVTTTPAVQVIFIADYDSPYATGTAQ</sequence>
<name>A0ABW9KP47_9BACT</name>
<evidence type="ECO:0000313" key="2">
    <source>
        <dbReference type="EMBL" id="MFN2976675.1"/>
    </source>
</evidence>
<gene>
    <name evidence="2" type="ORF">ACK2TP_12950</name>
</gene>
<dbReference type="InterPro" id="IPR025510">
    <property type="entry name" value="DUF4397"/>
</dbReference>
<dbReference type="PROSITE" id="PS51257">
    <property type="entry name" value="PROKAR_LIPOPROTEIN"/>
    <property type="match status" value="1"/>
</dbReference>